<proteinExistence type="predicted"/>
<dbReference type="CDD" id="cd00093">
    <property type="entry name" value="HTH_XRE"/>
    <property type="match status" value="1"/>
</dbReference>
<protein>
    <submittedName>
        <fullName evidence="2">Helix-turn-helix transcriptional regulator</fullName>
    </submittedName>
</protein>
<dbReference type="SMART" id="SM00530">
    <property type="entry name" value="HTH_XRE"/>
    <property type="match status" value="1"/>
</dbReference>
<dbReference type="EMBL" id="JARAVY010000017">
    <property type="protein sequence ID" value="MDX2913975.1"/>
    <property type="molecule type" value="Genomic_DNA"/>
</dbReference>
<keyword evidence="3" id="KW-1185">Reference proteome</keyword>
<dbReference type="Pfam" id="PF13560">
    <property type="entry name" value="HTH_31"/>
    <property type="match status" value="1"/>
</dbReference>
<dbReference type="SUPFAM" id="SSF47413">
    <property type="entry name" value="lambda repressor-like DNA-binding domains"/>
    <property type="match status" value="1"/>
</dbReference>
<name>A0ABU4LES0_9ACTN</name>
<evidence type="ECO:0000313" key="3">
    <source>
        <dbReference type="Proteomes" id="UP001271723"/>
    </source>
</evidence>
<dbReference type="RefSeq" id="WP_060880438.1">
    <property type="nucleotide sequence ID" value="NZ_JAGJBZ010000005.1"/>
</dbReference>
<accession>A0ABU4LES0</accession>
<reference evidence="2 3" key="1">
    <citation type="journal article" date="2023" name="Microb. Genom.">
        <title>Mesoterricola silvestris gen. nov., sp. nov., Mesoterricola sediminis sp. nov., Geothrix oryzae sp. nov., Geothrix edaphica sp. nov., Geothrix rubra sp. nov., and Geothrix limicola sp. nov., six novel members of Acidobacteriota isolated from soils.</title>
        <authorList>
            <person name="Weisberg A.J."/>
            <person name="Pearce E."/>
            <person name="Kramer C.G."/>
            <person name="Chang J.H."/>
            <person name="Clarke C.R."/>
        </authorList>
    </citation>
    <scope>NUCLEOTIDE SEQUENCE [LARGE SCALE GENOMIC DNA]</scope>
    <source>
        <strain evidence="2 3">NRRL_B-2795</strain>
    </source>
</reference>
<evidence type="ECO:0000313" key="2">
    <source>
        <dbReference type="EMBL" id="MDX2913975.1"/>
    </source>
</evidence>
<dbReference type="PROSITE" id="PS50943">
    <property type="entry name" value="HTH_CROC1"/>
    <property type="match status" value="1"/>
</dbReference>
<dbReference type="InterPro" id="IPR010982">
    <property type="entry name" value="Lambda_DNA-bd_dom_sf"/>
</dbReference>
<dbReference type="Proteomes" id="UP001271723">
    <property type="component" value="Unassembled WGS sequence"/>
</dbReference>
<dbReference type="Pfam" id="PF19054">
    <property type="entry name" value="DUF5753"/>
    <property type="match status" value="1"/>
</dbReference>
<gene>
    <name evidence="2" type="ORF">PV517_35570</name>
</gene>
<comment type="caution">
    <text evidence="2">The sequence shown here is derived from an EMBL/GenBank/DDBJ whole genome shotgun (WGS) entry which is preliminary data.</text>
</comment>
<sequence length="292" mass="32825">MAPTNEVPASVFRRELGLRLKDLRKESGLTLAEVGKLVGVHHGHLSRIERGQRATTERLVQDLLDKAYTDLVTDVSRMQILDLVRADSVKEEPHPRHRALLASTQIGGYLRLERSARKLKAYELALVTGLLQTDEYAEAVIRPMRPDLTAGEVRALVKVRMKRQEWLLGADGATLEAVIDEAALRRPVGPPDLMKRQMEHLLSMAEHDRVSVRLLPLETGVHAGLYGSFMVMDFPAPNPSIVWVEGLAHSLYFEDRERVEPYDEAFNGLCKKALPPAEAVSRIEKVIKELHQ</sequence>
<dbReference type="InterPro" id="IPR043917">
    <property type="entry name" value="DUF5753"/>
</dbReference>
<evidence type="ECO:0000259" key="1">
    <source>
        <dbReference type="PROSITE" id="PS50943"/>
    </source>
</evidence>
<organism evidence="2 3">
    <name type="scientific">Streptomyces griseiscabiei</name>
    <dbReference type="NCBI Taxonomy" id="2993540"/>
    <lineage>
        <taxon>Bacteria</taxon>
        <taxon>Bacillati</taxon>
        <taxon>Actinomycetota</taxon>
        <taxon>Actinomycetes</taxon>
        <taxon>Kitasatosporales</taxon>
        <taxon>Streptomycetaceae</taxon>
        <taxon>Streptomyces</taxon>
    </lineage>
</organism>
<dbReference type="Gene3D" id="1.10.260.40">
    <property type="entry name" value="lambda repressor-like DNA-binding domains"/>
    <property type="match status" value="1"/>
</dbReference>
<dbReference type="InterPro" id="IPR001387">
    <property type="entry name" value="Cro/C1-type_HTH"/>
</dbReference>
<feature type="domain" description="HTH cro/C1-type" evidence="1">
    <location>
        <begin position="20"/>
        <end position="71"/>
    </location>
</feature>